<evidence type="ECO:0000313" key="2">
    <source>
        <dbReference type="EMBL" id="REH36709.1"/>
    </source>
</evidence>
<accession>A0A3E0H2H6</accession>
<dbReference type="OrthoDB" id="5450709at2"/>
<dbReference type="EMBL" id="QUNR01000004">
    <property type="protein sequence ID" value="REH36709.1"/>
    <property type="molecule type" value="Genomic_DNA"/>
</dbReference>
<dbReference type="RefSeq" id="WP_116208667.1">
    <property type="nucleotide sequence ID" value="NZ_QUNR01000004.1"/>
</dbReference>
<organism evidence="2 3">
    <name type="scientific">Paraperlucidibaca baekdonensis</name>
    <dbReference type="NCBI Taxonomy" id="748120"/>
    <lineage>
        <taxon>Bacteria</taxon>
        <taxon>Pseudomonadati</taxon>
        <taxon>Pseudomonadota</taxon>
        <taxon>Gammaproteobacteria</taxon>
        <taxon>Moraxellales</taxon>
        <taxon>Moraxellaceae</taxon>
        <taxon>Paraperlucidibaca</taxon>
    </lineage>
</organism>
<sequence length="377" mass="40466">MTTLAPAPLFPRTLCALALASLSLPVFAAGTHHGASENTAHASHGGVLSHAPIGVMGDHRHGKGEFMWSYRFMRMNMEGNRQGTDSISNDEIVTTVANPNGSPATVRVVPKKMTMDMHMLGAMYGLSDRVTLMAMVPYLQNSMDHITYMGPSPTGPNGTKVLGEFSTESNGLGDISLSALVGLYTHGASQVHAHIGVSLPTGTIKNEDTVLAPTGAMPRLRVPYAMQIASGTYDFLPGLTYTSQHQRWGWGAQYLGRLPLEKRNDQGYVLGAQHSITGWGAYAVAPWISTSLRVKGTHRDRIHGMDAAIRAPIQTANPDNYGGEQVDIGFGVNLMGTSPGLKGKRVALEVLTPVYRNLNGTQLEQDWTLTVGAQVAY</sequence>
<keyword evidence="3" id="KW-1185">Reference proteome</keyword>
<feature type="chain" id="PRO_5017668424" description="Outer membrane beta-barrel porin/alpha-amylase" evidence="1">
    <location>
        <begin position="29"/>
        <end position="377"/>
    </location>
</feature>
<proteinExistence type="predicted"/>
<evidence type="ECO:0000313" key="3">
    <source>
        <dbReference type="Proteomes" id="UP000256774"/>
    </source>
</evidence>
<dbReference type="AlphaFoldDB" id="A0A3E0H2H6"/>
<name>A0A3E0H2H6_9GAMM</name>
<reference evidence="2 3" key="1">
    <citation type="submission" date="2018-08" db="EMBL/GenBank/DDBJ databases">
        <title>Genomic Encyclopedia of Type Strains, Phase IV (KMG-IV): sequencing the most valuable type-strain genomes for metagenomic binning, comparative biology and taxonomic classification.</title>
        <authorList>
            <person name="Goeker M."/>
        </authorList>
    </citation>
    <scope>NUCLEOTIDE SEQUENCE [LARGE SCALE GENOMIC DNA]</scope>
    <source>
        <strain evidence="2 3">DSM 26022</strain>
    </source>
</reference>
<dbReference type="Proteomes" id="UP000256774">
    <property type="component" value="Unassembled WGS sequence"/>
</dbReference>
<evidence type="ECO:0000256" key="1">
    <source>
        <dbReference type="SAM" id="SignalP"/>
    </source>
</evidence>
<comment type="caution">
    <text evidence="2">The sequence shown here is derived from an EMBL/GenBank/DDBJ whole genome shotgun (WGS) entry which is preliminary data.</text>
</comment>
<evidence type="ECO:0008006" key="4">
    <source>
        <dbReference type="Google" id="ProtNLM"/>
    </source>
</evidence>
<protein>
    <recommendedName>
        <fullName evidence="4">Outer membrane beta-barrel porin/alpha-amylase</fullName>
    </recommendedName>
</protein>
<feature type="signal peptide" evidence="1">
    <location>
        <begin position="1"/>
        <end position="28"/>
    </location>
</feature>
<gene>
    <name evidence="2" type="ORF">DFR26_1845</name>
</gene>
<keyword evidence="1" id="KW-0732">Signal</keyword>